<dbReference type="AlphaFoldDB" id="A0A1A6A8G1"/>
<reference evidence="2" key="1">
    <citation type="submission" date="2013-07" db="EMBL/GenBank/DDBJ databases">
        <title>The Genome Sequence of Cryptococcus dejecticola CBS10117.</title>
        <authorList>
            <consortium name="The Broad Institute Genome Sequencing Platform"/>
            <person name="Cuomo C."/>
            <person name="Litvintseva A."/>
            <person name="Chen Y."/>
            <person name="Heitman J."/>
            <person name="Sun S."/>
            <person name="Springer D."/>
            <person name="Dromer F."/>
            <person name="Young S.K."/>
            <person name="Zeng Q."/>
            <person name="Gargeya S."/>
            <person name="Fitzgerald M."/>
            <person name="Abouelleil A."/>
            <person name="Alvarado L."/>
            <person name="Berlin A.M."/>
            <person name="Chapman S.B."/>
            <person name="Dewar J."/>
            <person name="Goldberg J."/>
            <person name="Griggs A."/>
            <person name="Gujja S."/>
            <person name="Hansen M."/>
            <person name="Howarth C."/>
            <person name="Imamovic A."/>
            <person name="Larimer J."/>
            <person name="McCowan C."/>
            <person name="Murphy C."/>
            <person name="Pearson M."/>
            <person name="Priest M."/>
            <person name="Roberts A."/>
            <person name="Saif S."/>
            <person name="Shea T."/>
            <person name="Sykes S."/>
            <person name="Wortman J."/>
            <person name="Nusbaum C."/>
            <person name="Birren B."/>
        </authorList>
    </citation>
    <scope>NUCLEOTIDE SEQUENCE [LARGE SCALE GENOMIC DNA]</scope>
    <source>
        <strain evidence="2">CBS 10117</strain>
    </source>
</reference>
<dbReference type="EMBL" id="CP144533">
    <property type="protein sequence ID" value="WWC61470.1"/>
    <property type="molecule type" value="Genomic_DNA"/>
</dbReference>
<dbReference type="KEGG" id="kdj:28967772"/>
<dbReference type="Proteomes" id="UP000078595">
    <property type="component" value="Chromosome 4"/>
</dbReference>
<sequence length="184" mass="19804">MFSIAAFLVFASSVALGSSIDRRGEELHKIKLKANGRCLDRVALAPSNNGDLSLALVSCDAAHSWSLTPNQKARVVFRAEDGDRLLVSVSADSQEALLITGDKAADYIGHDWTYGSDGRFLLYEEDAKGGKRCVSFDSSAQAPPLDSEYTGMASDDTLYFKVAKCGSGLVDTDQSVLQQVFELV</sequence>
<dbReference type="RefSeq" id="XP_018264191.1">
    <property type="nucleotide sequence ID" value="XM_018407383.1"/>
</dbReference>
<keyword evidence="4" id="KW-1185">Reference proteome</keyword>
<accession>A0A1A6A8G1</accession>
<feature type="chain" id="PRO_5008342203" description="Ricin B lectin domain-containing protein" evidence="1">
    <location>
        <begin position="18"/>
        <end position="184"/>
    </location>
</feature>
<reference evidence="3" key="2">
    <citation type="submission" date="2013-07" db="EMBL/GenBank/DDBJ databases">
        <authorList>
            <consortium name="The Broad Institute Genome Sequencing Platform"/>
            <person name="Cuomo C."/>
            <person name="Litvintseva A."/>
            <person name="Chen Y."/>
            <person name="Heitman J."/>
            <person name="Sun S."/>
            <person name="Springer D."/>
            <person name="Dromer F."/>
            <person name="Young S.K."/>
            <person name="Zeng Q."/>
            <person name="Gargeya S."/>
            <person name="Fitzgerald M."/>
            <person name="Abouelleil A."/>
            <person name="Alvarado L."/>
            <person name="Berlin A.M."/>
            <person name="Chapman S.B."/>
            <person name="Dewar J."/>
            <person name="Goldberg J."/>
            <person name="Griggs A."/>
            <person name="Gujja S."/>
            <person name="Hansen M."/>
            <person name="Howarth C."/>
            <person name="Imamovic A."/>
            <person name="Larimer J."/>
            <person name="McCowan C."/>
            <person name="Murphy C."/>
            <person name="Pearson M."/>
            <person name="Priest M."/>
            <person name="Roberts A."/>
            <person name="Saif S."/>
            <person name="Shea T."/>
            <person name="Sykes S."/>
            <person name="Wortman J."/>
            <person name="Nusbaum C."/>
            <person name="Birren B."/>
        </authorList>
    </citation>
    <scope>NUCLEOTIDE SEQUENCE</scope>
    <source>
        <strain evidence="3">CBS 10117</strain>
    </source>
</reference>
<keyword evidence="1" id="KW-0732">Signal</keyword>
<name>A0A1A6A8G1_9TREE</name>
<proteinExistence type="predicted"/>
<evidence type="ECO:0000313" key="3">
    <source>
        <dbReference type="EMBL" id="WWC61470.1"/>
    </source>
</evidence>
<evidence type="ECO:0000256" key="1">
    <source>
        <dbReference type="SAM" id="SignalP"/>
    </source>
</evidence>
<feature type="signal peptide" evidence="1">
    <location>
        <begin position="1"/>
        <end position="17"/>
    </location>
</feature>
<gene>
    <name evidence="2" type="ORF">I303_04073</name>
    <name evidence="3" type="ORF">I303_104054</name>
</gene>
<organism evidence="2">
    <name type="scientific">Kwoniella dejecticola CBS 10117</name>
    <dbReference type="NCBI Taxonomy" id="1296121"/>
    <lineage>
        <taxon>Eukaryota</taxon>
        <taxon>Fungi</taxon>
        <taxon>Dikarya</taxon>
        <taxon>Basidiomycota</taxon>
        <taxon>Agaricomycotina</taxon>
        <taxon>Tremellomycetes</taxon>
        <taxon>Tremellales</taxon>
        <taxon>Cryptococcaceae</taxon>
        <taxon>Kwoniella</taxon>
    </lineage>
</organism>
<dbReference type="EMBL" id="KI894030">
    <property type="protein sequence ID" value="OBR86349.1"/>
    <property type="molecule type" value="Genomic_DNA"/>
</dbReference>
<dbReference type="GeneID" id="28967772"/>
<protein>
    <recommendedName>
        <fullName evidence="5">Ricin B lectin domain-containing protein</fullName>
    </recommendedName>
</protein>
<evidence type="ECO:0000313" key="4">
    <source>
        <dbReference type="Proteomes" id="UP000078595"/>
    </source>
</evidence>
<evidence type="ECO:0000313" key="2">
    <source>
        <dbReference type="EMBL" id="OBR86349.1"/>
    </source>
</evidence>
<dbReference type="VEuPathDB" id="FungiDB:I303_04073"/>
<evidence type="ECO:0008006" key="5">
    <source>
        <dbReference type="Google" id="ProtNLM"/>
    </source>
</evidence>
<reference evidence="3" key="3">
    <citation type="submission" date="2024-02" db="EMBL/GenBank/DDBJ databases">
        <title>Comparative genomics of Cryptococcus and Kwoniella reveals pathogenesis evolution and contrasting modes of karyotype evolution via chromosome fusion or intercentromeric recombination.</title>
        <authorList>
            <person name="Coelho M.A."/>
            <person name="David-Palma M."/>
            <person name="Shea T."/>
            <person name="Bowers K."/>
            <person name="McGinley-Smith S."/>
            <person name="Mohammad A.W."/>
            <person name="Gnirke A."/>
            <person name="Yurkov A.M."/>
            <person name="Nowrousian M."/>
            <person name="Sun S."/>
            <person name="Cuomo C.A."/>
            <person name="Heitman J."/>
        </authorList>
    </citation>
    <scope>NUCLEOTIDE SEQUENCE</scope>
    <source>
        <strain evidence="3">CBS 10117</strain>
    </source>
</reference>